<protein>
    <submittedName>
        <fullName evidence="1">Uncharacterized protein</fullName>
    </submittedName>
</protein>
<reference evidence="1" key="1">
    <citation type="submission" date="2022-12" db="EMBL/GenBank/DDBJ databases">
        <title>Vibrio parahaemolyticus become highly virulent by producing novel Tc toxins.</title>
        <authorList>
            <person name="Yang F."/>
            <person name="You Y."/>
            <person name="Lai Q."/>
            <person name="Xu L."/>
            <person name="Li F."/>
        </authorList>
    </citation>
    <scope>NUCLEOTIDE SEQUENCE</scope>
    <source>
        <strain evidence="1">Vp-HL-202005</strain>
        <plasmid evidence="1">pHLA</plasmid>
    </source>
</reference>
<dbReference type="AlphaFoldDB" id="A0AA47JN13"/>
<accession>A0AA47JN13</accession>
<sequence>MNTYGVAIFNDEKKPRSGFSCVDGKVKEFSSYSDLEMSTIWVTNIQHSIFQKEALYKVPNLRSSQYLRLSLQQIMRELNVKKDIEGIQHLAKLVQSIAADLQGKFELNPDYLRYRLGGEIPQYLESQGFLPSELLNISELADASAKAALNDAYQSFQGTVKSANGKIYHYTLPRVAHFEYLMNQNFPLDNNWEEFTFSSDGPIVAGYKNKVLLPDTEKVIIGLKNLHKNTAAILNIKVKSIDPKRAQSFTFGIEGVKSTTRIWAALPEVIDILRYCEVEILGGLKTNAGKLDVRPEIDLSKNRYSYSKGVVSENIWCALADKVHLGSQKQATGLGVYLRAYDRIICSKLAEAFMKAGFVGGGFGVGAARVWLSSQDVKKANIIAEKFGAMPDIGV</sequence>
<evidence type="ECO:0000313" key="1">
    <source>
        <dbReference type="EMBL" id="WAT93664.1"/>
    </source>
</evidence>
<dbReference type="Proteomes" id="UP001156560">
    <property type="component" value="Plasmid pHLA"/>
</dbReference>
<dbReference type="RefSeq" id="WP_025634881.1">
    <property type="nucleotide sequence ID" value="NZ_CP114196.1"/>
</dbReference>
<evidence type="ECO:0000313" key="2">
    <source>
        <dbReference type="Proteomes" id="UP001156560"/>
    </source>
</evidence>
<organism evidence="1 2">
    <name type="scientific">Vibrio parahaemolyticus</name>
    <dbReference type="NCBI Taxonomy" id="670"/>
    <lineage>
        <taxon>Bacteria</taxon>
        <taxon>Pseudomonadati</taxon>
        <taxon>Pseudomonadota</taxon>
        <taxon>Gammaproteobacteria</taxon>
        <taxon>Vibrionales</taxon>
        <taxon>Vibrionaceae</taxon>
        <taxon>Vibrio</taxon>
    </lineage>
</organism>
<keyword evidence="1" id="KW-0614">Plasmid</keyword>
<geneLocation type="plasmid" evidence="1 2">
    <name>pHLA</name>
</geneLocation>
<proteinExistence type="predicted"/>
<name>A0AA47JN13_VIBPH</name>
<dbReference type="EMBL" id="CP114196">
    <property type="protein sequence ID" value="WAT93664.1"/>
    <property type="molecule type" value="Genomic_DNA"/>
</dbReference>
<gene>
    <name evidence="1" type="ORF">O1Q84_26465</name>
</gene>